<keyword evidence="2" id="KW-1185">Reference proteome</keyword>
<comment type="caution">
    <text evidence="1">The sequence shown here is derived from an EMBL/GenBank/DDBJ whole genome shotgun (WGS) entry which is preliminary data.</text>
</comment>
<organism evidence="1 2">
    <name type="scientific">Candidozyma pseudohaemuli</name>
    <dbReference type="NCBI Taxonomy" id="418784"/>
    <lineage>
        <taxon>Eukaryota</taxon>
        <taxon>Fungi</taxon>
        <taxon>Dikarya</taxon>
        <taxon>Ascomycota</taxon>
        <taxon>Saccharomycotina</taxon>
        <taxon>Pichiomycetes</taxon>
        <taxon>Metschnikowiaceae</taxon>
        <taxon>Candidozyma</taxon>
    </lineage>
</organism>
<protein>
    <submittedName>
        <fullName evidence="1">Uncharacterized protein</fullName>
    </submittedName>
</protein>
<reference evidence="1 2" key="1">
    <citation type="submission" date="2018-03" db="EMBL/GenBank/DDBJ databases">
        <title>Candida pseudohaemulonii genome assembly and annotation.</title>
        <authorList>
            <person name="Munoz J.F."/>
            <person name="Gade L.G."/>
            <person name="Chow N.A."/>
            <person name="Litvintseva A.P."/>
            <person name="Loparev V.N."/>
            <person name="Cuomo C.A."/>
        </authorList>
    </citation>
    <scope>NUCLEOTIDE SEQUENCE [LARGE SCALE GENOMIC DNA]</scope>
    <source>
        <strain evidence="1 2">B12108</strain>
    </source>
</reference>
<evidence type="ECO:0000313" key="2">
    <source>
        <dbReference type="Proteomes" id="UP000241107"/>
    </source>
</evidence>
<dbReference type="EMBL" id="PYFQ01000019">
    <property type="protein sequence ID" value="PSK34751.1"/>
    <property type="molecule type" value="Genomic_DNA"/>
</dbReference>
<gene>
    <name evidence="1" type="ORF">C7M61_004945</name>
</gene>
<name>A0A2P7YFM2_9ASCO</name>
<dbReference type="Proteomes" id="UP000241107">
    <property type="component" value="Unassembled WGS sequence"/>
</dbReference>
<dbReference type="OrthoDB" id="4019373at2759"/>
<dbReference type="AlphaFoldDB" id="A0A2P7YFM2"/>
<dbReference type="GeneID" id="36568332"/>
<dbReference type="VEuPathDB" id="FungiDB:C7M61_004945"/>
<dbReference type="RefSeq" id="XP_024711637.1">
    <property type="nucleotide sequence ID" value="XM_024860258.1"/>
</dbReference>
<evidence type="ECO:0000313" key="1">
    <source>
        <dbReference type="EMBL" id="PSK34751.1"/>
    </source>
</evidence>
<accession>A0A2P7YFM2</accession>
<sequence length="182" mass="20722">MQKSSKRIKLEKEIFSKSIKDIEKMFSCPMIDEEERFHKQPSTLASALLNNNRLDIFSESILKKTTFDYDCVNLLLMESQSGVDDADLDEPEEPEQHFLKAQNLQVPILPSSSLIPGQLPQAASSPSHIPLDLRDEYDFFDAEDAAGLVSPSIRFPYHKNLERDLKIIDQMFLQPLQTIPGV</sequence>
<proteinExistence type="predicted"/>